<dbReference type="InterPro" id="IPR000719">
    <property type="entry name" value="Prot_kinase_dom"/>
</dbReference>
<dbReference type="Gene3D" id="1.10.510.10">
    <property type="entry name" value="Transferase(Phosphotransferase) domain 1"/>
    <property type="match status" value="1"/>
</dbReference>
<evidence type="ECO:0000256" key="2">
    <source>
        <dbReference type="ARBA" id="ARBA00022527"/>
    </source>
</evidence>
<dbReference type="PANTHER" id="PTHR43289">
    <property type="entry name" value="MITOGEN-ACTIVATED PROTEIN KINASE KINASE KINASE 20-RELATED"/>
    <property type="match status" value="1"/>
</dbReference>
<keyword evidence="4" id="KW-0547">Nucleotide-binding</keyword>
<keyword evidence="6" id="KW-0067">ATP-binding</keyword>
<gene>
    <name evidence="9" type="ORF">GCM10011489_20980</name>
</gene>
<keyword evidence="10" id="KW-1185">Reference proteome</keyword>
<dbReference type="GO" id="GO:0004674">
    <property type="term" value="F:protein serine/threonine kinase activity"/>
    <property type="evidence" value="ECO:0007669"/>
    <property type="project" value="UniProtKB-KW"/>
</dbReference>
<evidence type="ECO:0000256" key="7">
    <source>
        <dbReference type="SAM" id="MobiDB-lite"/>
    </source>
</evidence>
<evidence type="ECO:0000256" key="6">
    <source>
        <dbReference type="ARBA" id="ARBA00022840"/>
    </source>
</evidence>
<dbReference type="SMART" id="SM00220">
    <property type="entry name" value="S_TKc"/>
    <property type="match status" value="1"/>
</dbReference>
<dbReference type="RefSeq" id="WP_188586536.1">
    <property type="nucleotide sequence ID" value="NZ_BMGC01000012.1"/>
</dbReference>
<reference evidence="9" key="1">
    <citation type="journal article" date="2014" name="Int. J. Syst. Evol. Microbiol.">
        <title>Complete genome sequence of Corynebacterium casei LMG S-19264T (=DSM 44701T), isolated from a smear-ripened cheese.</title>
        <authorList>
            <consortium name="US DOE Joint Genome Institute (JGI-PGF)"/>
            <person name="Walter F."/>
            <person name="Albersmeier A."/>
            <person name="Kalinowski J."/>
            <person name="Ruckert C."/>
        </authorList>
    </citation>
    <scope>NUCLEOTIDE SEQUENCE</scope>
    <source>
        <strain evidence="9">CGMCC 1.12827</strain>
    </source>
</reference>
<evidence type="ECO:0000259" key="8">
    <source>
        <dbReference type="PROSITE" id="PS50011"/>
    </source>
</evidence>
<evidence type="ECO:0000256" key="3">
    <source>
        <dbReference type="ARBA" id="ARBA00022679"/>
    </source>
</evidence>
<dbReference type="Gene3D" id="3.30.200.20">
    <property type="entry name" value="Phosphorylase Kinase, domain 1"/>
    <property type="match status" value="1"/>
</dbReference>
<evidence type="ECO:0000313" key="10">
    <source>
        <dbReference type="Proteomes" id="UP000621454"/>
    </source>
</evidence>
<dbReference type="PANTHER" id="PTHR43289:SF6">
    <property type="entry name" value="SERINE_THREONINE-PROTEIN KINASE NEKL-3"/>
    <property type="match status" value="1"/>
</dbReference>
<dbReference type="EC" id="2.7.11.1" evidence="1"/>
<feature type="compositionally biased region" description="Gly residues" evidence="7">
    <location>
        <begin position="316"/>
        <end position="342"/>
    </location>
</feature>
<dbReference type="Proteomes" id="UP000621454">
    <property type="component" value="Unassembled WGS sequence"/>
</dbReference>
<dbReference type="CDD" id="cd14014">
    <property type="entry name" value="STKc_PknB_like"/>
    <property type="match status" value="1"/>
</dbReference>
<evidence type="ECO:0000313" key="9">
    <source>
        <dbReference type="EMBL" id="GGB32598.1"/>
    </source>
</evidence>
<keyword evidence="2" id="KW-0723">Serine/threonine-protein kinase</keyword>
<evidence type="ECO:0000256" key="1">
    <source>
        <dbReference type="ARBA" id="ARBA00012513"/>
    </source>
</evidence>
<keyword evidence="5" id="KW-0418">Kinase</keyword>
<organism evidence="9 10">
    <name type="scientific">Gordonia jinhuaensis</name>
    <dbReference type="NCBI Taxonomy" id="1517702"/>
    <lineage>
        <taxon>Bacteria</taxon>
        <taxon>Bacillati</taxon>
        <taxon>Actinomycetota</taxon>
        <taxon>Actinomycetes</taxon>
        <taxon>Mycobacteriales</taxon>
        <taxon>Gordoniaceae</taxon>
        <taxon>Gordonia</taxon>
    </lineage>
</organism>
<dbReference type="InterPro" id="IPR011009">
    <property type="entry name" value="Kinase-like_dom_sf"/>
</dbReference>
<dbReference type="SUPFAM" id="SSF56112">
    <property type="entry name" value="Protein kinase-like (PK-like)"/>
    <property type="match status" value="1"/>
</dbReference>
<feature type="region of interest" description="Disordered" evidence="7">
    <location>
        <begin position="301"/>
        <end position="375"/>
    </location>
</feature>
<sequence>MSSGLDTGQRIAGYEVVSELGRGGMGSVYVVRHPRLPRTDALKVLHEGFGDDPDLVARFTREGDVLASLDHPNIVTVFDRGMDDGRLWIAMEYVPGVDAGRLCSAGPVRPQIVADVISGVAAGLDFAHRRGIVHRDVKPANIVATPGGQQGRPAEVKLTDFGIAGIFGETVTAPGHDPGEPGASQTVGTLRYAAPEQISGGPTDHRVDVYGLGVTAYEMLTGGLPFSATDHQSLMAAHLIADVPPASSRCPYLGERVDRVLARAMAKAPADRYATCGEFATELSAALAGVPATSTGVADAAMRPAGAPGSTAAVSGGPGGNGLGGNNSGGNNSGGNGAGFAGSGRDPLGDNGWERTEQIRPTPATPAREVPFSAPERRSRIPAWIPLVAAAVVAAVVGAVVAVSVGGDEQPAALAAPGAPTAAIDGDALTLSWKPVTDATSYEVRSDEGVVYSGSQTSVRQQLPLPGTHRYSVAARSADRAGSDYGAQSAPVTVDEGWGALTGLVGLMPALLPATPTAAGFGGMHCTGLEGSTDPANPVAGQMFCNGAGRNTAGLGPADSVTVAAYADRATRDKALASTLFRTPSARVTTVQRHPARVFWKNVRGGGLAYLVFDDNERAGVVITVSVTRRDGVAAKNTTMRMPV</sequence>
<dbReference type="AlphaFoldDB" id="A0A916WV61"/>
<feature type="domain" description="Protein kinase" evidence="8">
    <location>
        <begin position="14"/>
        <end position="287"/>
    </location>
</feature>
<protein>
    <recommendedName>
        <fullName evidence="1">non-specific serine/threonine protein kinase</fullName>
        <ecNumber evidence="1">2.7.11.1</ecNumber>
    </recommendedName>
</protein>
<accession>A0A916WV61</accession>
<dbReference type="GO" id="GO:0005524">
    <property type="term" value="F:ATP binding"/>
    <property type="evidence" value="ECO:0007669"/>
    <property type="project" value="UniProtKB-KW"/>
</dbReference>
<dbReference type="PROSITE" id="PS50011">
    <property type="entry name" value="PROTEIN_KINASE_DOM"/>
    <property type="match status" value="1"/>
</dbReference>
<evidence type="ECO:0000256" key="4">
    <source>
        <dbReference type="ARBA" id="ARBA00022741"/>
    </source>
</evidence>
<dbReference type="Pfam" id="PF00069">
    <property type="entry name" value="Pkinase"/>
    <property type="match status" value="1"/>
</dbReference>
<keyword evidence="3" id="KW-0808">Transferase</keyword>
<reference evidence="9" key="2">
    <citation type="submission" date="2020-09" db="EMBL/GenBank/DDBJ databases">
        <authorList>
            <person name="Sun Q."/>
            <person name="Zhou Y."/>
        </authorList>
    </citation>
    <scope>NUCLEOTIDE SEQUENCE</scope>
    <source>
        <strain evidence="9">CGMCC 1.12827</strain>
    </source>
</reference>
<comment type="caution">
    <text evidence="9">The sequence shown here is derived from an EMBL/GenBank/DDBJ whole genome shotgun (WGS) entry which is preliminary data.</text>
</comment>
<evidence type="ECO:0000256" key="5">
    <source>
        <dbReference type="ARBA" id="ARBA00022777"/>
    </source>
</evidence>
<proteinExistence type="predicted"/>
<dbReference type="EMBL" id="BMGC01000012">
    <property type="protein sequence ID" value="GGB32598.1"/>
    <property type="molecule type" value="Genomic_DNA"/>
</dbReference>
<name>A0A916WV61_9ACTN</name>